<dbReference type="Proteomes" id="UP001314903">
    <property type="component" value="Unassembled WGS sequence"/>
</dbReference>
<keyword evidence="1" id="KW-1133">Transmembrane helix</keyword>
<feature type="transmembrane region" description="Helical" evidence="1">
    <location>
        <begin position="9"/>
        <end position="28"/>
    </location>
</feature>
<sequence length="444" mass="51276">MSKEKFKTLILIILFLNSLVLIFVRFNFIEYFDFYGIRNGYSASVPIEIEDSIKPSQVIVRFGGNNLTKILSEKNTYYNQGKNIIKLGISGNGNLHTISQERYMQTKASKSIQFNFTSLDGKLLSRSFFLEKSIVDDLKGIKEILIPLVDENFIYIKTQTEHYRIPMPLPNKMDVVDNLSEADYLRYYSLDYIFDSTSHALVPVEFELSYKSYDTISSLGSGLGEDIARKIFKERYDFVNKTVEIDGSNIYTYNYGQELLKIRPTGYVEYLNESISAKESSVELSVVTAMEFLNSIGITLDQIIYEESEEITVKGRKGYKVMFSDVVDDLRVLSSSQRYDITVVIVGDKVYSFTGIRRSLLPYDFSTNVYIMGPLEVLNVQFNFLKERTNIENAIGLFNKIEEIELIYFMDQNYILIPSWRIKIEDRDYIFNSYTGEILNYGLG</sequence>
<comment type="caution">
    <text evidence="2">The sequence shown here is derived from an EMBL/GenBank/DDBJ whole genome shotgun (WGS) entry which is preliminary data.</text>
</comment>
<accession>A0ABS4KLR0</accession>
<dbReference type="EMBL" id="JAGGLI010000037">
    <property type="protein sequence ID" value="MBP2028722.1"/>
    <property type="molecule type" value="Genomic_DNA"/>
</dbReference>
<name>A0ABS4KLR0_9FIRM</name>
<protein>
    <submittedName>
        <fullName evidence="2">Regulatory protein YycH of two-component signal transduction system YycFG</fullName>
    </submittedName>
</protein>
<keyword evidence="1" id="KW-0472">Membrane</keyword>
<evidence type="ECO:0000313" key="2">
    <source>
        <dbReference type="EMBL" id="MBP2028722.1"/>
    </source>
</evidence>
<evidence type="ECO:0000256" key="1">
    <source>
        <dbReference type="SAM" id="Phobius"/>
    </source>
</evidence>
<dbReference type="RefSeq" id="WP_209661779.1">
    <property type="nucleotide sequence ID" value="NZ_JAGGLI010000037.1"/>
</dbReference>
<gene>
    <name evidence="2" type="ORF">J2Z35_002552</name>
</gene>
<evidence type="ECO:0000313" key="3">
    <source>
        <dbReference type="Proteomes" id="UP001314903"/>
    </source>
</evidence>
<keyword evidence="1" id="KW-0812">Transmembrane</keyword>
<keyword evidence="3" id="KW-1185">Reference proteome</keyword>
<proteinExistence type="predicted"/>
<reference evidence="2 3" key="1">
    <citation type="submission" date="2021-03" db="EMBL/GenBank/DDBJ databases">
        <title>Genomic Encyclopedia of Type Strains, Phase IV (KMG-IV): sequencing the most valuable type-strain genomes for metagenomic binning, comparative biology and taxonomic classification.</title>
        <authorList>
            <person name="Goeker M."/>
        </authorList>
    </citation>
    <scope>NUCLEOTIDE SEQUENCE [LARGE SCALE GENOMIC DNA]</scope>
    <source>
        <strain evidence="2 3">DSM 27512</strain>
    </source>
</reference>
<organism evidence="2 3">
    <name type="scientific">Acetoanaerobium pronyense</name>
    <dbReference type="NCBI Taxonomy" id="1482736"/>
    <lineage>
        <taxon>Bacteria</taxon>
        <taxon>Bacillati</taxon>
        <taxon>Bacillota</taxon>
        <taxon>Clostridia</taxon>
        <taxon>Peptostreptococcales</taxon>
        <taxon>Filifactoraceae</taxon>
        <taxon>Acetoanaerobium</taxon>
    </lineage>
</organism>